<gene>
    <name evidence="6" type="ORF">PFDSM3638_09000</name>
</gene>
<proteinExistence type="predicted"/>
<sequence>MGEELNRLLDVLGNETRRRILFLLTKRPYFVSELSRELGVGQKAVLEHLRILEEAGLIESRVEKIPRGRPRKYYMIKKGLRLEILLTPTLFGSEMYEAKGVRKSPEYEQAKELIKSQEPINVKMRELAEFLHELNERIREIIEEKRELEEARILIETYIENTMRRLAEENRQIIEEIFRDIEKILPPGYARSLKEKFLNINI</sequence>
<keyword evidence="2" id="KW-0238">DNA-binding</keyword>
<dbReference type="Proteomes" id="UP000324354">
    <property type="component" value="Chromosome"/>
</dbReference>
<dbReference type="InterPro" id="IPR011991">
    <property type="entry name" value="ArsR-like_HTH"/>
</dbReference>
<evidence type="ECO:0000256" key="3">
    <source>
        <dbReference type="ARBA" id="ARBA00023163"/>
    </source>
</evidence>
<dbReference type="GeneID" id="41713608"/>
<dbReference type="GO" id="GO:0003700">
    <property type="term" value="F:DNA-binding transcription factor activity"/>
    <property type="evidence" value="ECO:0007669"/>
    <property type="project" value="InterPro"/>
</dbReference>
<dbReference type="InterPro" id="IPR036390">
    <property type="entry name" value="WH_DNA-bd_sf"/>
</dbReference>
<dbReference type="EMBL" id="CP023154">
    <property type="protein sequence ID" value="QEK79392.1"/>
    <property type="molecule type" value="Genomic_DNA"/>
</dbReference>
<dbReference type="PANTHER" id="PTHR33154:SF33">
    <property type="entry name" value="TRANSCRIPTIONAL REPRESSOR SDPR"/>
    <property type="match status" value="1"/>
</dbReference>
<keyword evidence="4" id="KW-0175">Coiled coil</keyword>
<dbReference type="SMR" id="A0A5C0XRJ9"/>
<evidence type="ECO:0000259" key="5">
    <source>
        <dbReference type="PROSITE" id="PS50987"/>
    </source>
</evidence>
<dbReference type="PROSITE" id="PS50987">
    <property type="entry name" value="HTH_ARSR_2"/>
    <property type="match status" value="1"/>
</dbReference>
<dbReference type="RefSeq" id="WP_011012931.1">
    <property type="nucleotide sequence ID" value="NC_003413.1"/>
</dbReference>
<dbReference type="SMART" id="SM00418">
    <property type="entry name" value="HTH_ARSR"/>
    <property type="match status" value="1"/>
</dbReference>
<organism evidence="6 7">
    <name type="scientific">Pyrococcus furiosus (strain ATCC 43587 / DSM 3638 / JCM 8422 / Vc1)</name>
    <dbReference type="NCBI Taxonomy" id="186497"/>
    <lineage>
        <taxon>Archaea</taxon>
        <taxon>Methanobacteriati</taxon>
        <taxon>Methanobacteriota</taxon>
        <taxon>Thermococci</taxon>
        <taxon>Thermococcales</taxon>
        <taxon>Thermococcaceae</taxon>
        <taxon>Pyrococcus</taxon>
    </lineage>
</organism>
<dbReference type="CDD" id="cd00090">
    <property type="entry name" value="HTH_ARSR"/>
    <property type="match status" value="1"/>
</dbReference>
<evidence type="ECO:0000313" key="7">
    <source>
        <dbReference type="Proteomes" id="UP000324354"/>
    </source>
</evidence>
<name>A0A5C0XRJ9_PYRFU</name>
<dbReference type="Gene3D" id="6.10.250.680">
    <property type="match status" value="1"/>
</dbReference>
<evidence type="ECO:0000256" key="4">
    <source>
        <dbReference type="SAM" id="Coils"/>
    </source>
</evidence>
<dbReference type="SUPFAM" id="SSF46785">
    <property type="entry name" value="Winged helix' DNA-binding domain"/>
    <property type="match status" value="1"/>
</dbReference>
<evidence type="ECO:0000256" key="2">
    <source>
        <dbReference type="ARBA" id="ARBA00023125"/>
    </source>
</evidence>
<evidence type="ECO:0000256" key="1">
    <source>
        <dbReference type="ARBA" id="ARBA00023015"/>
    </source>
</evidence>
<dbReference type="InterPro" id="IPR001845">
    <property type="entry name" value="HTH_ArsR_DNA-bd_dom"/>
</dbReference>
<dbReference type="GO" id="GO:0003677">
    <property type="term" value="F:DNA binding"/>
    <property type="evidence" value="ECO:0007669"/>
    <property type="project" value="UniProtKB-KW"/>
</dbReference>
<keyword evidence="1" id="KW-0805">Transcription regulation</keyword>
<dbReference type="Gene3D" id="1.10.10.10">
    <property type="entry name" value="Winged helix-like DNA-binding domain superfamily/Winged helix DNA-binding domain"/>
    <property type="match status" value="1"/>
</dbReference>
<dbReference type="AlphaFoldDB" id="A0A5C0XRJ9"/>
<evidence type="ECO:0000313" key="6">
    <source>
        <dbReference type="EMBL" id="QEK79392.1"/>
    </source>
</evidence>
<dbReference type="Pfam" id="PF01022">
    <property type="entry name" value="HTH_5"/>
    <property type="match status" value="1"/>
</dbReference>
<accession>A0A5C0XRJ9</accession>
<feature type="domain" description="HTH arsR-type" evidence="5">
    <location>
        <begin position="1"/>
        <end position="91"/>
    </location>
</feature>
<reference evidence="6 7" key="1">
    <citation type="submission" date="2017-08" db="EMBL/GenBank/DDBJ databases">
        <title>Resequencing and Reannotation of the genome of Pyrococcus furiosus type strain DSM3638.</title>
        <authorList>
            <person name="Reichelt R.M."/>
            <person name="Bunk B."/>
        </authorList>
    </citation>
    <scope>NUCLEOTIDE SEQUENCE [LARGE SCALE GENOMIC DNA]</scope>
    <source>
        <strain evidence="6 7">DSM 3638</strain>
    </source>
</reference>
<dbReference type="InterPro" id="IPR036388">
    <property type="entry name" value="WH-like_DNA-bd_sf"/>
</dbReference>
<dbReference type="InterPro" id="IPR051081">
    <property type="entry name" value="HTH_MetalResp_TranReg"/>
</dbReference>
<feature type="coiled-coil region" evidence="4">
    <location>
        <begin position="124"/>
        <end position="161"/>
    </location>
</feature>
<keyword evidence="3" id="KW-0804">Transcription</keyword>
<dbReference type="PANTHER" id="PTHR33154">
    <property type="entry name" value="TRANSCRIPTIONAL REGULATOR, ARSR FAMILY"/>
    <property type="match status" value="1"/>
</dbReference>
<dbReference type="GeneID" id="13300493"/>
<dbReference type="OrthoDB" id="9623at2157"/>
<protein>
    <submittedName>
        <fullName evidence="6">Transcriptional regulator</fullName>
    </submittedName>
</protein>